<protein>
    <submittedName>
        <fullName evidence="2">Chromatin remodeling complex ATPase</fullName>
    </submittedName>
</protein>
<dbReference type="PROSITE" id="PS51194">
    <property type="entry name" value="HELICASE_CTER"/>
    <property type="match status" value="1"/>
</dbReference>
<organism evidence="2">
    <name type="scientific">Podoviridae sp. ct2iq11</name>
    <dbReference type="NCBI Taxonomy" id="2827720"/>
    <lineage>
        <taxon>Viruses</taxon>
        <taxon>Duplodnaviria</taxon>
        <taxon>Heunggongvirae</taxon>
        <taxon>Uroviricota</taxon>
        <taxon>Caudoviricetes</taxon>
    </lineage>
</organism>
<dbReference type="EMBL" id="BK032872">
    <property type="protein sequence ID" value="DAF65028.1"/>
    <property type="molecule type" value="Genomic_DNA"/>
</dbReference>
<proteinExistence type="predicted"/>
<dbReference type="InterPro" id="IPR038718">
    <property type="entry name" value="SNF2-like_sf"/>
</dbReference>
<evidence type="ECO:0000313" key="2">
    <source>
        <dbReference type="EMBL" id="DAF65028.1"/>
    </source>
</evidence>
<dbReference type="InterPro" id="IPR027417">
    <property type="entry name" value="P-loop_NTPase"/>
</dbReference>
<dbReference type="InterPro" id="IPR001650">
    <property type="entry name" value="Helicase_C-like"/>
</dbReference>
<dbReference type="SUPFAM" id="SSF52540">
    <property type="entry name" value="P-loop containing nucleoside triphosphate hydrolases"/>
    <property type="match status" value="2"/>
</dbReference>
<dbReference type="SMART" id="SM00487">
    <property type="entry name" value="DEXDc"/>
    <property type="match status" value="1"/>
</dbReference>
<feature type="domain" description="Helicase C-terminal" evidence="1">
    <location>
        <begin position="383"/>
        <end position="540"/>
    </location>
</feature>
<dbReference type="InterPro" id="IPR000330">
    <property type="entry name" value="SNF2_N"/>
</dbReference>
<reference evidence="2" key="1">
    <citation type="journal article" date="2021" name="Proc. Natl. Acad. Sci. U.S.A.">
        <title>A Catalog of Tens of Thousands of Viruses from Human Metagenomes Reveals Hidden Associations with Chronic Diseases.</title>
        <authorList>
            <person name="Tisza M.J."/>
            <person name="Buck C.B."/>
        </authorList>
    </citation>
    <scope>NUCLEOTIDE SEQUENCE</scope>
    <source>
        <strain evidence="2">Ct2iq11</strain>
    </source>
</reference>
<sequence length="545" mass="60508">MKTPAIAVLSDSNWIYLGVSDPKIRKFGKSVPGIVYKDYTNPDKTLFAVPHDNDGCMIAANLGADVTDLTPFMADKHPLIEGRYKPMKHQLKTASFITLHPRCYVLSDPRTGKTGSLILAMDYLQRHAQVTGGFLIVTTVTTIDSVWIDSIEQTLPRARIVRVHGKGREKALESPADFYITNYDSIRLSEKAFVKAVLEKRIGGIVIDELTHVGNSTSQRFKALDNIVNKLNVRYAVGVTGSPADNPEAVYGMARMINRSKLPCRTKTGWLDLVTYQYGPEPFMRKASPMAAPHIFQTLQPAIRFNKNDVIDLPPVVTQTRRCPMSTEQKKVHDDLRNEAMSILDSGVTITAANGGVLFQKMMQMAQGFVTMDGMPVPLQHKQRTETIIDCISETNHKVVIFGVFIFSNHMLADELKHAGFSVDIIDGGVTAKSRAQILHNFQYTPDPRVLICHPTTTAFGVELSAADTMIFNGPPMLGGFIYAQALERLSSAKQKASKISVIRIISSPEEEKSFRSLDEGKELGQTVSILFEGWKNEHRSQRLG</sequence>
<evidence type="ECO:0000259" key="1">
    <source>
        <dbReference type="PROSITE" id="PS51194"/>
    </source>
</evidence>
<dbReference type="InterPro" id="IPR014001">
    <property type="entry name" value="Helicase_ATP-bd"/>
</dbReference>
<dbReference type="Gene3D" id="3.40.50.300">
    <property type="entry name" value="P-loop containing nucleotide triphosphate hydrolases"/>
    <property type="match status" value="1"/>
</dbReference>
<dbReference type="GO" id="GO:0005524">
    <property type="term" value="F:ATP binding"/>
    <property type="evidence" value="ECO:0007669"/>
    <property type="project" value="InterPro"/>
</dbReference>
<dbReference type="Pfam" id="PF00176">
    <property type="entry name" value="SNF2-rel_dom"/>
    <property type="match status" value="1"/>
</dbReference>
<dbReference type="Pfam" id="PF00271">
    <property type="entry name" value="Helicase_C"/>
    <property type="match status" value="1"/>
</dbReference>
<accession>A0A8S5TPH3</accession>
<name>A0A8S5TPH3_9CAUD</name>
<dbReference type="Gene3D" id="3.40.50.10810">
    <property type="entry name" value="Tandem AAA-ATPase domain"/>
    <property type="match status" value="1"/>
</dbReference>
<dbReference type="PANTHER" id="PTHR10799">
    <property type="entry name" value="SNF2/RAD54 HELICASE FAMILY"/>
    <property type="match status" value="1"/>
</dbReference>